<sequence>MEMPLQPSAVSDSRQQNDPVRVLLLEDSRQDYELIIAHLRRGGGVYEVTHTAGREEFERALDDGSFDLVLADYSLPSFDGRTALRLTRERRPDLPFILVSGVLGEEVAIDSINEGATDYVLKQRMDRLPSAVSRALAEANERKERRRAEEHLKLLVGELSHRVKNTLATVSSIAHQTLSRSATLEEFQEAFLGRLQVLSDAHDLLFQANWGRTDLRKVLERTLQPFEARPGIGLRLEGPSIMIPPRSAVTISLVLHELATNAAKYGALSSEGGYVHLGWDVTQQEDGSNLVSLKWRERDGPTVAPPTRRGFGRTLIERGAAYELDGTSRLSYHADGVACDISFPLR</sequence>
<dbReference type="PROSITE" id="PS50110">
    <property type="entry name" value="RESPONSE_REGULATORY"/>
    <property type="match status" value="1"/>
</dbReference>
<dbReference type="InterPro" id="IPR001789">
    <property type="entry name" value="Sig_transdc_resp-reg_receiver"/>
</dbReference>
<evidence type="ECO:0000256" key="2">
    <source>
        <dbReference type="ARBA" id="ARBA00012438"/>
    </source>
</evidence>
<keyword evidence="7" id="KW-0067">ATP-binding</keyword>
<dbReference type="InterPro" id="IPR011102">
    <property type="entry name" value="Sig_transdc_His_kinase_HWE"/>
</dbReference>
<dbReference type="GO" id="GO:0005524">
    <property type="term" value="F:ATP binding"/>
    <property type="evidence" value="ECO:0007669"/>
    <property type="project" value="UniProtKB-KW"/>
</dbReference>
<dbReference type="EC" id="2.7.13.3" evidence="2"/>
<keyword evidence="5" id="KW-0547">Nucleotide-binding</keyword>
<keyword evidence="3 8" id="KW-0597">Phosphoprotein</keyword>
<dbReference type="eggNOG" id="COG0784">
    <property type="taxonomic scope" value="Bacteria"/>
</dbReference>
<dbReference type="eggNOG" id="COG3920">
    <property type="taxonomic scope" value="Bacteria"/>
</dbReference>
<feature type="modified residue" description="4-aspartylphosphate" evidence="8">
    <location>
        <position position="72"/>
    </location>
</feature>
<dbReference type="SMART" id="SM00448">
    <property type="entry name" value="REC"/>
    <property type="match status" value="1"/>
</dbReference>
<evidence type="ECO:0000256" key="8">
    <source>
        <dbReference type="PROSITE-ProRule" id="PRU00169"/>
    </source>
</evidence>
<dbReference type="Pfam" id="PF00072">
    <property type="entry name" value="Response_reg"/>
    <property type="match status" value="1"/>
</dbReference>
<dbReference type="InterPro" id="IPR036890">
    <property type="entry name" value="HATPase_C_sf"/>
</dbReference>
<protein>
    <recommendedName>
        <fullName evidence="2">histidine kinase</fullName>
        <ecNumber evidence="2">2.7.13.3</ecNumber>
    </recommendedName>
</protein>
<evidence type="ECO:0000313" key="10">
    <source>
        <dbReference type="EMBL" id="ESR23862.1"/>
    </source>
</evidence>
<reference evidence="10 11" key="1">
    <citation type="journal article" date="2014" name="Genome Announc.">
        <title>Draft Genome Sequence of Lutibaculum baratangense Strain AMV1T, Isolated from a Mud Volcano in Andamans, India.</title>
        <authorList>
            <person name="Singh A."/>
            <person name="Sreenivas A."/>
            <person name="Sathyanarayana Reddy G."/>
            <person name="Pinnaka A.K."/>
            <person name="Shivaji S."/>
        </authorList>
    </citation>
    <scope>NUCLEOTIDE SEQUENCE [LARGE SCALE GENOMIC DNA]</scope>
    <source>
        <strain evidence="10 11">AMV1</strain>
    </source>
</reference>
<evidence type="ECO:0000256" key="4">
    <source>
        <dbReference type="ARBA" id="ARBA00022679"/>
    </source>
</evidence>
<evidence type="ECO:0000259" key="9">
    <source>
        <dbReference type="PROSITE" id="PS50110"/>
    </source>
</evidence>
<dbReference type="Gene3D" id="3.30.565.10">
    <property type="entry name" value="Histidine kinase-like ATPase, C-terminal domain"/>
    <property type="match status" value="1"/>
</dbReference>
<dbReference type="InterPro" id="IPR011006">
    <property type="entry name" value="CheY-like_superfamily"/>
</dbReference>
<dbReference type="PANTHER" id="PTHR41523">
    <property type="entry name" value="TWO-COMPONENT SYSTEM SENSOR PROTEIN"/>
    <property type="match status" value="1"/>
</dbReference>
<dbReference type="STRING" id="631454.N177_2807"/>
<dbReference type="PANTHER" id="PTHR41523:SF7">
    <property type="entry name" value="HISTIDINE KINASE"/>
    <property type="match status" value="1"/>
</dbReference>
<dbReference type="SMART" id="SM00911">
    <property type="entry name" value="HWE_HK"/>
    <property type="match status" value="1"/>
</dbReference>
<dbReference type="AlphaFoldDB" id="V4QVT5"/>
<comment type="catalytic activity">
    <reaction evidence="1">
        <text>ATP + protein L-histidine = ADP + protein N-phospho-L-histidine.</text>
        <dbReference type="EC" id="2.7.13.3"/>
    </reaction>
</comment>
<evidence type="ECO:0000256" key="3">
    <source>
        <dbReference type="ARBA" id="ARBA00022553"/>
    </source>
</evidence>
<accession>V4QVT5</accession>
<dbReference type="Proteomes" id="UP000017819">
    <property type="component" value="Unassembled WGS sequence"/>
</dbReference>
<feature type="domain" description="Response regulatory" evidence="9">
    <location>
        <begin position="21"/>
        <end position="137"/>
    </location>
</feature>
<keyword evidence="6 10" id="KW-0418">Kinase</keyword>
<evidence type="ECO:0000256" key="7">
    <source>
        <dbReference type="ARBA" id="ARBA00022840"/>
    </source>
</evidence>
<keyword evidence="4" id="KW-0808">Transferase</keyword>
<comment type="caution">
    <text evidence="10">The sequence shown here is derived from an EMBL/GenBank/DDBJ whole genome shotgun (WGS) entry which is preliminary data.</text>
</comment>
<dbReference type="Pfam" id="PF07536">
    <property type="entry name" value="HWE_HK"/>
    <property type="match status" value="1"/>
</dbReference>
<evidence type="ECO:0000256" key="6">
    <source>
        <dbReference type="ARBA" id="ARBA00022777"/>
    </source>
</evidence>
<gene>
    <name evidence="10" type="ORF">N177_2807</name>
</gene>
<dbReference type="GO" id="GO:0004673">
    <property type="term" value="F:protein histidine kinase activity"/>
    <property type="evidence" value="ECO:0007669"/>
    <property type="project" value="UniProtKB-EC"/>
</dbReference>
<name>V4QVT5_9HYPH</name>
<organism evidence="10 11">
    <name type="scientific">Lutibaculum baratangense AMV1</name>
    <dbReference type="NCBI Taxonomy" id="631454"/>
    <lineage>
        <taxon>Bacteria</taxon>
        <taxon>Pseudomonadati</taxon>
        <taxon>Pseudomonadota</taxon>
        <taxon>Alphaproteobacteria</taxon>
        <taxon>Hyphomicrobiales</taxon>
        <taxon>Tepidamorphaceae</taxon>
        <taxon>Lutibaculum</taxon>
    </lineage>
</organism>
<dbReference type="SUPFAM" id="SSF52172">
    <property type="entry name" value="CheY-like"/>
    <property type="match status" value="1"/>
</dbReference>
<dbReference type="EMBL" id="AWXZ01000037">
    <property type="protein sequence ID" value="ESR23862.1"/>
    <property type="molecule type" value="Genomic_DNA"/>
</dbReference>
<evidence type="ECO:0000256" key="5">
    <source>
        <dbReference type="ARBA" id="ARBA00022741"/>
    </source>
</evidence>
<keyword evidence="11" id="KW-1185">Reference proteome</keyword>
<dbReference type="GO" id="GO:0000160">
    <property type="term" value="P:phosphorelay signal transduction system"/>
    <property type="evidence" value="ECO:0007669"/>
    <property type="project" value="InterPro"/>
</dbReference>
<dbReference type="Gene3D" id="3.40.50.2300">
    <property type="match status" value="1"/>
</dbReference>
<evidence type="ECO:0000256" key="1">
    <source>
        <dbReference type="ARBA" id="ARBA00000085"/>
    </source>
</evidence>
<evidence type="ECO:0000313" key="11">
    <source>
        <dbReference type="Proteomes" id="UP000017819"/>
    </source>
</evidence>
<proteinExistence type="predicted"/>
<dbReference type="CDD" id="cd00156">
    <property type="entry name" value="REC"/>
    <property type="match status" value="1"/>
</dbReference>